<sequence>MTLVSPATEALPGGVAAVLADAAFLGERLAGDWVAPAPGADGPAGGWRVARLGAPPPGRTAAQLAAAAGPVALRRVPDADWAHLLVAHLTGDTVPGGDWPVPYGWLLGPLAARAWAPLAGALDARLVTDTLAAHVRRSAWWLGPALHRGFAAYRDARTHRLDTALAARSAAPPAVQHAAYVAAAGPTGLAVWRRQPVVARLAAQLAVDEVALLRRVLAALAADGGAVAGLLGVDRLAPLALLRTGLGDRHEGGASVCRLRFADGREVIFRPRRHDGLAVLRAALAGLPGPVPPVPAAVDRGGHSWVAAVAAEPVADPRRYHAAAGALLGALHALGATDIHRDNIVRTAAGPVVVDAETVAHPVTAFETAATDALADRPLPAGALVDSALRVGLLPAWDFAADGALLDAGHLLPDLPGAGRIAVPELTHPGTDAETLRYAPAPVVARHDLPAPGYDPAPHADAVAAGYAAAVGRVAPPPAAPGRRVRLLLRYTTRYVDTLLRALGRADLRDGVDLDLALAALPPGGADITPALREAELADLRRLDVPYFEWEPAGGAVRHRGRRIGTLAPPPRPPVDPAAGVALVRGALRARDAAPGLATDPAAAPAGRADALAGALLADLVDRAVPVGAGSTWCGAAYRHGRFTRMPVGWSLYDGQAGIALALAAGSTVDPALRAAAGRAAGPLLDRVAADPAGLCAALGPGYLHGAAGVLWALRHLPPLLPGPAGARAAAAADLLADALAAAVRHRPAGTPVGDLADGVPGALLVLAGEPARRPAAASPVRAALAAGAAAVRAAAEAPGAPADGYGPDGTADRGGAHRRDGLAHGRAGTALGLWRAAAALGDAAAAPLAAAAHRLIAADRSAGWTWCTGGVGAALAAAAIGVGTLPGSALPAATDPDPGAGAARIGAAHISAARIGAARIGAGGDAGGAAPGADSPHHLCCGVVGHALAADPSAAAAVLDRLAADGAPRYLRPLPPGLHQPGLFQGAAGLALGVLLLTRPGLPDPLRATDPA</sequence>
<feature type="compositionally biased region" description="Low complexity" evidence="1">
    <location>
        <begin position="799"/>
        <end position="810"/>
    </location>
</feature>
<reference evidence="3" key="2">
    <citation type="submission" date="2020-09" db="EMBL/GenBank/DDBJ databases">
        <authorList>
            <person name="Sun Q."/>
            <person name="Ohkuma M."/>
        </authorList>
    </citation>
    <scope>NUCLEOTIDE SEQUENCE</scope>
    <source>
        <strain evidence="3">JCM 3090</strain>
    </source>
</reference>
<reference evidence="3" key="1">
    <citation type="journal article" date="2014" name="Int. J. Syst. Evol. Microbiol.">
        <title>Complete genome sequence of Corynebacterium casei LMG S-19264T (=DSM 44701T), isolated from a smear-ripened cheese.</title>
        <authorList>
            <consortium name="US DOE Joint Genome Institute (JGI-PGF)"/>
            <person name="Walter F."/>
            <person name="Albersmeier A."/>
            <person name="Kalinowski J."/>
            <person name="Ruckert C."/>
        </authorList>
    </citation>
    <scope>NUCLEOTIDE SEQUENCE</scope>
    <source>
        <strain evidence="3">JCM 3090</strain>
    </source>
</reference>
<dbReference type="InterPro" id="IPR025410">
    <property type="entry name" value="Lant_dehyd"/>
</dbReference>
<dbReference type="Pfam" id="PF13575">
    <property type="entry name" value="DUF4135"/>
    <property type="match status" value="1"/>
</dbReference>
<feature type="compositionally biased region" description="Basic and acidic residues" evidence="1">
    <location>
        <begin position="811"/>
        <end position="821"/>
    </location>
</feature>
<protein>
    <recommendedName>
        <fullName evidence="2">Lantibiotic biosynthesis protein dehydration domain-containing protein</fullName>
    </recommendedName>
</protein>
<name>A0A8J3BAP0_9ACTN</name>
<feature type="region of interest" description="Disordered" evidence="1">
    <location>
        <begin position="799"/>
        <end position="821"/>
    </location>
</feature>
<dbReference type="PRINTS" id="PR01950">
    <property type="entry name" value="LANCSUPER"/>
</dbReference>
<dbReference type="InterPro" id="IPR007822">
    <property type="entry name" value="LANC-like"/>
</dbReference>
<dbReference type="SUPFAM" id="SSF158745">
    <property type="entry name" value="LanC-like"/>
    <property type="match status" value="1"/>
</dbReference>
<evidence type="ECO:0000259" key="2">
    <source>
        <dbReference type="Pfam" id="PF13575"/>
    </source>
</evidence>
<feature type="domain" description="Lantibiotic biosynthesis protein dehydration" evidence="2">
    <location>
        <begin position="196"/>
        <end position="549"/>
    </location>
</feature>
<evidence type="ECO:0000256" key="1">
    <source>
        <dbReference type="SAM" id="MobiDB-lite"/>
    </source>
</evidence>
<organism evidence="3 4">
    <name type="scientific">Pilimelia anulata</name>
    <dbReference type="NCBI Taxonomy" id="53371"/>
    <lineage>
        <taxon>Bacteria</taxon>
        <taxon>Bacillati</taxon>
        <taxon>Actinomycetota</taxon>
        <taxon>Actinomycetes</taxon>
        <taxon>Micromonosporales</taxon>
        <taxon>Micromonosporaceae</taxon>
        <taxon>Pilimelia</taxon>
    </lineage>
</organism>
<dbReference type="Proteomes" id="UP000649739">
    <property type="component" value="Unassembled WGS sequence"/>
</dbReference>
<dbReference type="SMART" id="SM01260">
    <property type="entry name" value="LANC_like"/>
    <property type="match status" value="1"/>
</dbReference>
<evidence type="ECO:0000313" key="4">
    <source>
        <dbReference type="Proteomes" id="UP000649739"/>
    </source>
</evidence>
<accession>A0A8J3BAP0</accession>
<gene>
    <name evidence="3" type="ORF">GCM10010123_39060</name>
</gene>
<proteinExistence type="predicted"/>
<dbReference type="AlphaFoldDB" id="A0A8J3BAP0"/>
<dbReference type="PRINTS" id="PR01955">
    <property type="entry name" value="LANCFRANKIA"/>
</dbReference>
<keyword evidence="4" id="KW-1185">Reference proteome</keyword>
<comment type="caution">
    <text evidence="3">The sequence shown here is derived from an EMBL/GenBank/DDBJ whole genome shotgun (WGS) entry which is preliminary data.</text>
</comment>
<dbReference type="RefSeq" id="WP_189171651.1">
    <property type="nucleotide sequence ID" value="NZ_BMQB01000010.1"/>
</dbReference>
<dbReference type="GO" id="GO:0031179">
    <property type="term" value="P:peptide modification"/>
    <property type="evidence" value="ECO:0007669"/>
    <property type="project" value="InterPro"/>
</dbReference>
<evidence type="ECO:0000313" key="3">
    <source>
        <dbReference type="EMBL" id="GGK05392.1"/>
    </source>
</evidence>
<dbReference type="Gene3D" id="1.50.10.20">
    <property type="match status" value="1"/>
</dbReference>
<dbReference type="EMBL" id="BMQB01000010">
    <property type="protein sequence ID" value="GGK05392.1"/>
    <property type="molecule type" value="Genomic_DNA"/>
</dbReference>